<name>A0ABZ0CRA6_9BURK</name>
<dbReference type="Pfam" id="PF04717">
    <property type="entry name" value="Phage_base_V"/>
    <property type="match status" value="1"/>
</dbReference>
<dbReference type="InterPro" id="IPR018769">
    <property type="entry name" value="VgrG2_DUF2345"/>
</dbReference>
<evidence type="ECO:0000313" key="6">
    <source>
        <dbReference type="EMBL" id="WOB07041.1"/>
    </source>
</evidence>
<dbReference type="SUPFAM" id="SSF69255">
    <property type="entry name" value="gp5 N-terminal domain-like"/>
    <property type="match status" value="1"/>
</dbReference>
<gene>
    <name evidence="6" type="primary">tssI</name>
    <name evidence="6" type="ORF">RXV79_19220</name>
</gene>
<dbReference type="Proteomes" id="UP001303946">
    <property type="component" value="Chromosome"/>
</dbReference>
<evidence type="ECO:0000256" key="1">
    <source>
        <dbReference type="ARBA" id="ARBA00005558"/>
    </source>
</evidence>
<sequence>MNPSTMTSALTSAMSEGLSRLMTLLTIGQQKRLLQIETALPSATLVVERARWHEDVSGLGQPHATLSPLVAEVDCLSTSAQLSLKALIGEQMSLRLMCADGRYRTWHGYVAEAAQLGADGGLARYRLQLVAFTHFLGLRHDTRVFLGQRADEIVTAVLRTYPQANFRLELSPEALEAAPRRGTTTQYRESDGAFVQRLLAEEGWNWRLDHSDDDRPLSEAKTAKHCLVISDPNAARPDLGALRFGKPDVRTRGFVEDTITAIALSRQLAPNAVTLGAWDPRQLAGVTAQQQSALAQGDVPALEQYHGHGERRHSRFESDDEAAHSPLADQRSALALARHELAYKTLSGDGGVRRLTPGANFQLTEHSRYPLDTGDSQFVVLGVQHEAANNLGSEAAQLLKRPDLDAGSYRQHFQAAPAAVTLVPAARAKPQAPGVQTALVVGHADQPVTTERDLRVRVQFPWQRGRAPLAGGLLGPVTPGQDDTGHAPGDAAASQWVRVSQPSAGANWGALFIPRVGTEVLVDFLEGDLDRPIIVGQLHNGQDALPWPAGVDSGANHPGTLSGWHSRTLDDDGSNQWVIDDATGQLRMRLASHSSGSPWSELSLGHIISQGPSSSQRGAWLGSGFYAHTDGWANLRAGQGLLLSTTARAGSYGSAQGGQLDVQEAVAQLKSAQQLGQALGQAAQGQGALPLTSHDAQEQAALQGLLEAIDIQKSGQHPSERQGANRDANDPVAQFSKPFIVFDTPSAAITSSPASIASYSGQDTTLVAQGDIHAAAAHTASLVSGEATSLYTHDGELQTIAANGKLSLRAHTDALELLADKDITVISVNDEITITAKERIEIVGGDSKVVLDGANIEFATSGSFTVKAASHAWAGGGSGSASLAGLPDARLGEQPRWLEVELRGWEAQPLANVPYVVRFEDGSSRNGTLNTNGFAHLDGIPKSGATHCVQYENPPTSKDPTPYSLNDLEKSIKAFIGA</sequence>
<dbReference type="Gene3D" id="2.40.50.230">
    <property type="entry name" value="Gp5 N-terminal domain"/>
    <property type="match status" value="1"/>
</dbReference>
<feature type="domain" description="Putative type VI secretion system Rhs element associated Vgr" evidence="5">
    <location>
        <begin position="569"/>
        <end position="683"/>
    </location>
</feature>
<feature type="domain" description="Gp5/Type VI secretion system Vgr protein OB-fold" evidence="3">
    <location>
        <begin position="490"/>
        <end position="539"/>
    </location>
</feature>
<dbReference type="Gene3D" id="2.30.110.50">
    <property type="match status" value="1"/>
</dbReference>
<evidence type="ECO:0000259" key="3">
    <source>
        <dbReference type="Pfam" id="PF04717"/>
    </source>
</evidence>
<dbReference type="NCBIfam" id="TIGR03361">
    <property type="entry name" value="VI_Rhs_Vgr"/>
    <property type="match status" value="1"/>
</dbReference>
<protein>
    <submittedName>
        <fullName evidence="6">Type VI secretion system tip protein TssI/VgrG</fullName>
    </submittedName>
</protein>
<dbReference type="Pfam" id="PF13296">
    <property type="entry name" value="T6SS_Vgr"/>
    <property type="match status" value="1"/>
</dbReference>
<comment type="similarity">
    <text evidence="1">Belongs to the VgrG protein family.</text>
</comment>
<evidence type="ECO:0000259" key="5">
    <source>
        <dbReference type="Pfam" id="PF13296"/>
    </source>
</evidence>
<dbReference type="NCBIfam" id="TIGR01646">
    <property type="entry name" value="vgr_GE"/>
    <property type="match status" value="1"/>
</dbReference>
<reference evidence="6 7" key="1">
    <citation type="submission" date="2023-10" db="EMBL/GenBank/DDBJ databases">
        <title>Bacteria for the degradation of biodegradable plastic PBAT(Polybutylene adipate terephthalate).</title>
        <authorList>
            <person name="Weon H.-Y."/>
            <person name="Yeon J."/>
        </authorList>
    </citation>
    <scope>NUCLEOTIDE SEQUENCE [LARGE SCALE GENOMIC DNA]</scope>
    <source>
        <strain evidence="6 7">SBD 7-3</strain>
    </source>
</reference>
<dbReference type="InterPro" id="IPR037026">
    <property type="entry name" value="Vgr_OB-fold_dom_sf"/>
</dbReference>
<evidence type="ECO:0000256" key="2">
    <source>
        <dbReference type="SAM" id="MobiDB-lite"/>
    </source>
</evidence>
<evidence type="ECO:0000259" key="4">
    <source>
        <dbReference type="Pfam" id="PF10106"/>
    </source>
</evidence>
<proteinExistence type="inferred from homology"/>
<feature type="domain" description="DUF2345" evidence="4">
    <location>
        <begin position="729"/>
        <end position="876"/>
    </location>
</feature>
<evidence type="ECO:0000313" key="7">
    <source>
        <dbReference type="Proteomes" id="UP001303946"/>
    </source>
</evidence>
<keyword evidence="7" id="KW-1185">Reference proteome</keyword>
<dbReference type="InterPro" id="IPR028244">
    <property type="entry name" value="T6SS_Rhs_Vgr_dom"/>
</dbReference>
<dbReference type="Gene3D" id="3.55.50.10">
    <property type="entry name" value="Baseplate protein-like domains"/>
    <property type="match status" value="1"/>
</dbReference>
<dbReference type="SUPFAM" id="SSF69279">
    <property type="entry name" value="Phage tail proteins"/>
    <property type="match status" value="2"/>
</dbReference>
<dbReference type="Gene3D" id="4.10.220.110">
    <property type="match status" value="1"/>
</dbReference>
<feature type="region of interest" description="Disordered" evidence="2">
    <location>
        <begin position="305"/>
        <end position="325"/>
    </location>
</feature>
<dbReference type="Pfam" id="PF05954">
    <property type="entry name" value="Phage_GPD"/>
    <property type="match status" value="1"/>
</dbReference>
<dbReference type="RefSeq" id="WP_316699720.1">
    <property type="nucleotide sequence ID" value="NZ_CP136336.1"/>
</dbReference>
<dbReference type="InterPro" id="IPR006531">
    <property type="entry name" value="Gp5/Vgr_OB"/>
</dbReference>
<accession>A0ABZ0CRA6</accession>
<dbReference type="InterPro" id="IPR006533">
    <property type="entry name" value="T6SS_Vgr_RhsGE"/>
</dbReference>
<organism evidence="6 7">
    <name type="scientific">Piscinibacter gummiphilus</name>
    <dbReference type="NCBI Taxonomy" id="946333"/>
    <lineage>
        <taxon>Bacteria</taxon>
        <taxon>Pseudomonadati</taxon>
        <taxon>Pseudomonadota</taxon>
        <taxon>Betaproteobacteria</taxon>
        <taxon>Burkholderiales</taxon>
        <taxon>Sphaerotilaceae</taxon>
        <taxon>Piscinibacter</taxon>
    </lineage>
</organism>
<dbReference type="EMBL" id="CP136336">
    <property type="protein sequence ID" value="WOB07041.1"/>
    <property type="molecule type" value="Genomic_DNA"/>
</dbReference>
<dbReference type="InterPro" id="IPR017847">
    <property type="entry name" value="T6SS_RhsGE_Vgr_subset"/>
</dbReference>
<dbReference type="Pfam" id="PF10106">
    <property type="entry name" value="DUF2345"/>
    <property type="match status" value="1"/>
</dbReference>